<dbReference type="Gene3D" id="3.30.460.30">
    <property type="entry name" value="Glutamyl-tRNA reductase, N-terminal domain"/>
    <property type="match status" value="1"/>
</dbReference>
<dbReference type="Pfam" id="PF05201">
    <property type="entry name" value="GlutR_N"/>
    <property type="match status" value="1"/>
</dbReference>
<organism evidence="13 14">
    <name type="scientific">Gleimia hominis</name>
    <dbReference type="NCBI Taxonomy" id="595468"/>
    <lineage>
        <taxon>Bacteria</taxon>
        <taxon>Bacillati</taxon>
        <taxon>Actinomycetota</taxon>
        <taxon>Actinomycetes</taxon>
        <taxon>Actinomycetales</taxon>
        <taxon>Actinomycetaceae</taxon>
        <taxon>Gleimia</taxon>
    </lineage>
</organism>
<dbReference type="RefSeq" id="WP_313273691.1">
    <property type="nucleotide sequence ID" value="NZ_JASXSX010000001.1"/>
</dbReference>
<evidence type="ECO:0000256" key="8">
    <source>
        <dbReference type="HAMAP-Rule" id="MF_00087"/>
    </source>
</evidence>
<dbReference type="SUPFAM" id="SSF69742">
    <property type="entry name" value="Glutamyl tRNA-reductase catalytic, N-terminal domain"/>
    <property type="match status" value="1"/>
</dbReference>
<feature type="binding site" evidence="8">
    <location>
        <begin position="45"/>
        <end position="48"/>
    </location>
    <ligand>
        <name>substrate</name>
    </ligand>
</feature>
<dbReference type="PANTHER" id="PTHR43013">
    <property type="entry name" value="GLUTAMYL-TRNA REDUCTASE"/>
    <property type="match status" value="1"/>
</dbReference>
<comment type="subunit">
    <text evidence="8">Homodimer.</text>
</comment>
<feature type="site" description="Important for activity" evidence="8">
    <location>
        <position position="98"/>
    </location>
</feature>
<reference evidence="13 14" key="1">
    <citation type="submission" date="2023-06" db="EMBL/GenBank/DDBJ databases">
        <title>Draft genome sequence of Gleimia hominis type strain CCUG 57540T.</title>
        <authorList>
            <person name="Salva-Serra F."/>
            <person name="Cardew S."/>
            <person name="Jensie Markopoulos S."/>
            <person name="Ohlen M."/>
            <person name="Inganas E."/>
            <person name="Svensson-Stadler L."/>
            <person name="Moore E.R.B."/>
        </authorList>
    </citation>
    <scope>NUCLEOTIDE SEQUENCE [LARGE SCALE GENOMIC DNA]</scope>
    <source>
        <strain evidence="13 14">CCUG 57540</strain>
    </source>
</reference>
<evidence type="ECO:0000256" key="6">
    <source>
        <dbReference type="ARBA" id="ARBA00023244"/>
    </source>
</evidence>
<dbReference type="PIRSF" id="PIRSF000445">
    <property type="entry name" value="4pyrrol_synth_GluRdtase"/>
    <property type="match status" value="1"/>
</dbReference>
<comment type="similarity">
    <text evidence="2 8">Belongs to the glutamyl-tRNA reductase family.</text>
</comment>
<dbReference type="InterPro" id="IPR036343">
    <property type="entry name" value="GluRdtase_N_sf"/>
</dbReference>
<proteinExistence type="inferred from homology"/>
<evidence type="ECO:0000256" key="1">
    <source>
        <dbReference type="ARBA" id="ARBA00005059"/>
    </source>
</evidence>
<dbReference type="NCBIfam" id="NF000750">
    <property type="entry name" value="PRK00045.3-4"/>
    <property type="match status" value="1"/>
</dbReference>
<feature type="domain" description="Tetrapyrrole biosynthesis glutamyl-tRNA reductase dimerisation" evidence="10">
    <location>
        <begin position="315"/>
        <end position="406"/>
    </location>
</feature>
<name>A0ABU3I8I4_9ACTO</name>
<feature type="compositionally biased region" description="Low complexity" evidence="9">
    <location>
        <begin position="427"/>
        <end position="438"/>
    </location>
</feature>
<dbReference type="Pfam" id="PF00745">
    <property type="entry name" value="GlutR_dimer"/>
    <property type="match status" value="1"/>
</dbReference>
<dbReference type="InterPro" id="IPR000343">
    <property type="entry name" value="4pyrrol_synth_GluRdtase"/>
</dbReference>
<evidence type="ECO:0000313" key="14">
    <source>
        <dbReference type="Proteomes" id="UP001247542"/>
    </source>
</evidence>
<dbReference type="InterPro" id="IPR036453">
    <property type="entry name" value="GluRdtase_dimer_dom_sf"/>
</dbReference>
<dbReference type="InterPro" id="IPR006151">
    <property type="entry name" value="Shikm_DH/Glu-tRNA_Rdtase"/>
</dbReference>
<evidence type="ECO:0000256" key="7">
    <source>
        <dbReference type="ARBA" id="ARBA00047464"/>
    </source>
</evidence>
<feature type="binding site" evidence="8">
    <location>
        <begin position="113"/>
        <end position="115"/>
    </location>
    <ligand>
        <name>substrate</name>
    </ligand>
</feature>
<feature type="binding site" evidence="8">
    <location>
        <position position="119"/>
    </location>
    <ligand>
        <name>substrate</name>
    </ligand>
</feature>
<dbReference type="InterPro" id="IPR018214">
    <property type="entry name" value="GluRdtase_CS"/>
</dbReference>
<keyword evidence="14" id="KW-1185">Reference proteome</keyword>
<gene>
    <name evidence="8" type="primary">hemA</name>
    <name evidence="13" type="ORF">QS713_01220</name>
</gene>
<accession>A0ABU3I8I4</accession>
<evidence type="ECO:0000256" key="5">
    <source>
        <dbReference type="ARBA" id="ARBA00023002"/>
    </source>
</evidence>
<evidence type="ECO:0000256" key="2">
    <source>
        <dbReference type="ARBA" id="ARBA00005916"/>
    </source>
</evidence>
<evidence type="ECO:0000256" key="4">
    <source>
        <dbReference type="ARBA" id="ARBA00022857"/>
    </source>
</evidence>
<keyword evidence="6 8" id="KW-0627">Porphyrin biosynthesis</keyword>
<evidence type="ECO:0000313" key="13">
    <source>
        <dbReference type="EMBL" id="MDT3766688.1"/>
    </source>
</evidence>
<feature type="region of interest" description="Disordered" evidence="9">
    <location>
        <begin position="411"/>
        <end position="449"/>
    </location>
</feature>
<evidence type="ECO:0000256" key="3">
    <source>
        <dbReference type="ARBA" id="ARBA00012970"/>
    </source>
</evidence>
<feature type="active site" description="Nucleophile" evidence="8">
    <location>
        <position position="46"/>
    </location>
</feature>
<dbReference type="EC" id="1.2.1.70" evidence="3 8"/>
<dbReference type="InterPro" id="IPR036291">
    <property type="entry name" value="NAD(P)-bd_dom_sf"/>
</dbReference>
<evidence type="ECO:0000259" key="12">
    <source>
        <dbReference type="Pfam" id="PF05201"/>
    </source>
</evidence>
<feature type="domain" description="Glutamyl-tRNA reductase N-terminal" evidence="12">
    <location>
        <begin position="5"/>
        <end position="155"/>
    </location>
</feature>
<evidence type="ECO:0000259" key="11">
    <source>
        <dbReference type="Pfam" id="PF01488"/>
    </source>
</evidence>
<comment type="domain">
    <text evidence="8">Possesses an unusual extended V-shaped dimeric structure with each monomer consisting of three distinct domains arranged along a curved 'spinal' alpha-helix. The N-terminal catalytic domain specifically recognizes the glutamate moiety of the substrate. The second domain is the NADPH-binding domain, and the third C-terminal domain is responsible for dimerization.</text>
</comment>
<feature type="binding site" evidence="8">
    <location>
        <position position="108"/>
    </location>
    <ligand>
        <name>substrate</name>
    </ligand>
</feature>
<comment type="function">
    <text evidence="8">Catalyzes the NADPH-dependent reduction of glutamyl-tRNA(Glu) to glutamate 1-semialdehyde (GSA).</text>
</comment>
<dbReference type="GO" id="GO:0008883">
    <property type="term" value="F:glutamyl-tRNA reductase activity"/>
    <property type="evidence" value="ECO:0007669"/>
    <property type="project" value="UniProtKB-EC"/>
</dbReference>
<comment type="caution">
    <text evidence="13">The sequence shown here is derived from an EMBL/GenBank/DDBJ whole genome shotgun (WGS) entry which is preliminary data.</text>
</comment>
<protein>
    <recommendedName>
        <fullName evidence="3 8">Glutamyl-tRNA reductase</fullName>
        <shortName evidence="8">GluTR</shortName>
        <ecNumber evidence="3 8">1.2.1.70</ecNumber>
    </recommendedName>
</protein>
<dbReference type="InterPro" id="IPR015896">
    <property type="entry name" value="4pyrrol_synth_GluRdtase_dimer"/>
</dbReference>
<comment type="pathway">
    <text evidence="1 8">Porphyrin-containing compound metabolism; protoporphyrin-IX biosynthesis; 5-aminolevulinate from L-glutamyl-tRNA(Glu): step 1/2.</text>
</comment>
<comment type="catalytic activity">
    <reaction evidence="7 8">
        <text>(S)-4-amino-5-oxopentanoate + tRNA(Glu) + NADP(+) = L-glutamyl-tRNA(Glu) + NADPH + H(+)</text>
        <dbReference type="Rhea" id="RHEA:12344"/>
        <dbReference type="Rhea" id="RHEA-COMP:9663"/>
        <dbReference type="Rhea" id="RHEA-COMP:9680"/>
        <dbReference type="ChEBI" id="CHEBI:15378"/>
        <dbReference type="ChEBI" id="CHEBI:57501"/>
        <dbReference type="ChEBI" id="CHEBI:57783"/>
        <dbReference type="ChEBI" id="CHEBI:58349"/>
        <dbReference type="ChEBI" id="CHEBI:78442"/>
        <dbReference type="ChEBI" id="CHEBI:78520"/>
        <dbReference type="EC" id="1.2.1.70"/>
    </reaction>
</comment>
<feature type="domain" description="Quinate/shikimate 5-dehydrogenase/glutamyl-tRNA reductase" evidence="11">
    <location>
        <begin position="172"/>
        <end position="301"/>
    </location>
</feature>
<keyword evidence="5 8" id="KW-0560">Oxidoreductase</keyword>
<dbReference type="EMBL" id="JASXSX010000001">
    <property type="protein sequence ID" value="MDT3766688.1"/>
    <property type="molecule type" value="Genomic_DNA"/>
</dbReference>
<evidence type="ECO:0000256" key="9">
    <source>
        <dbReference type="SAM" id="MobiDB-lite"/>
    </source>
</evidence>
<dbReference type="SUPFAM" id="SSF69075">
    <property type="entry name" value="Glutamyl tRNA-reductase dimerization domain"/>
    <property type="match status" value="1"/>
</dbReference>
<feature type="binding site" evidence="8">
    <location>
        <begin position="188"/>
        <end position="193"/>
    </location>
    <ligand>
        <name>NADP(+)</name>
        <dbReference type="ChEBI" id="CHEBI:58349"/>
    </ligand>
</feature>
<evidence type="ECO:0000259" key="10">
    <source>
        <dbReference type="Pfam" id="PF00745"/>
    </source>
</evidence>
<dbReference type="Gene3D" id="3.40.50.720">
    <property type="entry name" value="NAD(P)-binding Rossmann-like Domain"/>
    <property type="match status" value="1"/>
</dbReference>
<dbReference type="Pfam" id="PF01488">
    <property type="entry name" value="Shikimate_DH"/>
    <property type="match status" value="1"/>
</dbReference>
<dbReference type="Proteomes" id="UP001247542">
    <property type="component" value="Unassembled WGS sequence"/>
</dbReference>
<keyword evidence="4 8" id="KW-0521">NADP</keyword>
<dbReference type="HAMAP" id="MF_00087">
    <property type="entry name" value="Glu_tRNA_reductase"/>
    <property type="match status" value="1"/>
</dbReference>
<dbReference type="InterPro" id="IPR015895">
    <property type="entry name" value="4pyrrol_synth_GluRdtase_N"/>
</dbReference>
<comment type="miscellaneous">
    <text evidence="8">During catalysis, the active site Cys acts as a nucleophile attacking the alpha-carbonyl group of tRNA-bound glutamate with the formation of a thioester intermediate between enzyme and glutamate, and the concomitant release of tRNA(Glu). The thioester intermediate is finally reduced by direct hydride transfer from NADPH, to form the product GSA.</text>
</comment>
<dbReference type="PROSITE" id="PS00747">
    <property type="entry name" value="GLUTR"/>
    <property type="match status" value="1"/>
</dbReference>
<dbReference type="PANTHER" id="PTHR43013:SF1">
    <property type="entry name" value="GLUTAMYL-TRNA REDUCTASE"/>
    <property type="match status" value="1"/>
</dbReference>
<sequence length="449" mass="48715">MKVFSFNHRDHALDVIERLSPLAQDDLEVTLRQIPGVRGAVVLATCNRIEILVDCDADAAPESGAEAGIAELLADPLVGTPFAGERARTFEGDAVIEHLCTLACGLESMVVGEREITGQLRHALRRAERNHTTSGATTSAINWALQTARIVERETGLSGMGRSVASVALDHAASLLPAWSDVTVTMFGTGSYAGATVTNLIDRGCRNIYVHSRTGRAKSFAHGRGLTAVTSDEQLQDALAHTDLIVSCRGLGSPTVTTEHVATHVRDGHHRFVVLDLAVVRDVDPQVAQFDGITLIDLETVRSLVPDLAPERTERARQIVSEEVRGYLRKENARQLGPTIHALDNYMRTLVDEQMRRLPERPLRPDDVEKALNRMARKILHQHTTAAHTASAHGQAGQFMQAVRMLTGVGSETPEVSRAQARKPVGSTETPTETESASKQILDAVKESA</sequence>
<dbReference type="SUPFAM" id="SSF51735">
    <property type="entry name" value="NAD(P)-binding Rossmann-fold domains"/>
    <property type="match status" value="1"/>
</dbReference>